<dbReference type="EMBL" id="JBHTKJ010000007">
    <property type="protein sequence ID" value="MFD1037234.1"/>
    <property type="molecule type" value="Genomic_DNA"/>
</dbReference>
<evidence type="ECO:0000256" key="2">
    <source>
        <dbReference type="ARBA" id="ARBA00022898"/>
    </source>
</evidence>
<evidence type="ECO:0000313" key="4">
    <source>
        <dbReference type="EMBL" id="MFD1037234.1"/>
    </source>
</evidence>
<keyword evidence="5" id="KW-1185">Reference proteome</keyword>
<dbReference type="GO" id="GO:0008483">
    <property type="term" value="F:transaminase activity"/>
    <property type="evidence" value="ECO:0007669"/>
    <property type="project" value="UniProtKB-KW"/>
</dbReference>
<dbReference type="PANTHER" id="PTHR43094:SF1">
    <property type="entry name" value="AMINOTRANSFERASE CLASS-III"/>
    <property type="match status" value="1"/>
</dbReference>
<evidence type="ECO:0000313" key="5">
    <source>
        <dbReference type="Proteomes" id="UP001597040"/>
    </source>
</evidence>
<dbReference type="InterPro" id="IPR015424">
    <property type="entry name" value="PyrdxlP-dep_Trfase"/>
</dbReference>
<dbReference type="Gene3D" id="3.90.1150.10">
    <property type="entry name" value="Aspartate Aminotransferase, domain 1"/>
    <property type="match status" value="1"/>
</dbReference>
<accession>A0ABW3LIB2</accession>
<dbReference type="Pfam" id="PF00202">
    <property type="entry name" value="Aminotran_3"/>
    <property type="match status" value="1"/>
</dbReference>
<dbReference type="NCBIfam" id="NF005812">
    <property type="entry name" value="PRK07678.1"/>
    <property type="match status" value="1"/>
</dbReference>
<dbReference type="CDD" id="cd00610">
    <property type="entry name" value="OAT_like"/>
    <property type="match status" value="1"/>
</dbReference>
<keyword evidence="2 3" id="KW-0663">Pyridoxal phosphate</keyword>
<comment type="caution">
    <text evidence="4">The sequence shown here is derived from an EMBL/GenBank/DDBJ whole genome shotgun (WGS) entry which is preliminary data.</text>
</comment>
<dbReference type="InterPro" id="IPR015422">
    <property type="entry name" value="PyrdxlP-dep_Trfase_small"/>
</dbReference>
<organism evidence="4 5">
    <name type="scientific">Virgibacillus byunsanensis</name>
    <dbReference type="NCBI Taxonomy" id="570945"/>
    <lineage>
        <taxon>Bacteria</taxon>
        <taxon>Bacillati</taxon>
        <taxon>Bacillota</taxon>
        <taxon>Bacilli</taxon>
        <taxon>Bacillales</taxon>
        <taxon>Bacillaceae</taxon>
        <taxon>Virgibacillus</taxon>
    </lineage>
</organism>
<reference evidence="5" key="1">
    <citation type="journal article" date="2019" name="Int. J. Syst. Evol. Microbiol.">
        <title>The Global Catalogue of Microorganisms (GCM) 10K type strain sequencing project: providing services to taxonomists for standard genome sequencing and annotation.</title>
        <authorList>
            <consortium name="The Broad Institute Genomics Platform"/>
            <consortium name="The Broad Institute Genome Sequencing Center for Infectious Disease"/>
            <person name="Wu L."/>
            <person name="Ma J."/>
        </authorList>
    </citation>
    <scope>NUCLEOTIDE SEQUENCE [LARGE SCALE GENOMIC DNA]</scope>
    <source>
        <strain evidence="5">CCUG 56754</strain>
    </source>
</reference>
<dbReference type="PANTHER" id="PTHR43094">
    <property type="entry name" value="AMINOTRANSFERASE"/>
    <property type="match status" value="1"/>
</dbReference>
<sequence length="446" mass="49422">MERVGKSVASNHSETDEKYLWHHLKPYNPEATMIAESSSGAWVTTDQGETFLDGMSGLWCANIGYGREELAQTAFDQMKKLSYFPLSHSHQPAIDLAEKISDWLGGDYVVFFSNSGSEANESAFKIARQYHQQTGNKGKYKFISRYRGYHGNTSAALAATGQFQRKYLYEPLAPGFLHVHPPDSYRDEPYVDRANEMDLMMKYETSESIAGVIMEPIISGGGILIPPDDYMTKVKKICEEHHALLIADEVVCGFGRMGEKFGHQHYGVKPDIVTMAKGLTGGYLPLSATAVRRDIYESFNGDGEFDFLRQNNTFGGHPVSCAVALKNLEILERENLVEQSNVLGEKLLTELKELEAMNNVGNVRGKGLMIGMELVTDKMSKEPIDVEKVNQVIAACKNRNVIIGKNGVTAAGFDNVLTVAPPLSITDQDLVYIVKVLKESVTEVLT</sequence>
<dbReference type="PIRSF" id="PIRSF000521">
    <property type="entry name" value="Transaminase_4ab_Lys_Orn"/>
    <property type="match status" value="1"/>
</dbReference>
<name>A0ABW3LIB2_9BACI</name>
<dbReference type="Proteomes" id="UP001597040">
    <property type="component" value="Unassembled WGS sequence"/>
</dbReference>
<dbReference type="InterPro" id="IPR049704">
    <property type="entry name" value="Aminotrans_3_PPA_site"/>
</dbReference>
<protein>
    <submittedName>
        <fullName evidence="4">Aspartate aminotransferase family protein</fullName>
    </submittedName>
</protein>
<proteinExistence type="inferred from homology"/>
<dbReference type="PROSITE" id="PS00600">
    <property type="entry name" value="AA_TRANSFER_CLASS_3"/>
    <property type="match status" value="1"/>
</dbReference>
<evidence type="ECO:0000256" key="1">
    <source>
        <dbReference type="ARBA" id="ARBA00008954"/>
    </source>
</evidence>
<dbReference type="InterPro" id="IPR015421">
    <property type="entry name" value="PyrdxlP-dep_Trfase_major"/>
</dbReference>
<gene>
    <name evidence="4" type="ORF">ACFQ3N_02190</name>
</gene>
<keyword evidence="4" id="KW-0808">Transferase</keyword>
<dbReference type="SUPFAM" id="SSF53383">
    <property type="entry name" value="PLP-dependent transferases"/>
    <property type="match status" value="1"/>
</dbReference>
<dbReference type="InterPro" id="IPR005814">
    <property type="entry name" value="Aminotrans_3"/>
</dbReference>
<dbReference type="Gene3D" id="3.40.640.10">
    <property type="entry name" value="Type I PLP-dependent aspartate aminotransferase-like (Major domain)"/>
    <property type="match status" value="1"/>
</dbReference>
<keyword evidence="4" id="KW-0032">Aminotransferase</keyword>
<dbReference type="RefSeq" id="WP_390359119.1">
    <property type="nucleotide sequence ID" value="NZ_JBHTKJ010000007.1"/>
</dbReference>
<evidence type="ECO:0000256" key="3">
    <source>
        <dbReference type="RuleBase" id="RU003560"/>
    </source>
</evidence>
<comment type="similarity">
    <text evidence="1 3">Belongs to the class-III pyridoxal-phosphate-dependent aminotransferase family.</text>
</comment>